<reference evidence="1" key="2">
    <citation type="submission" date="2020-06" db="EMBL/GenBank/DDBJ databases">
        <title>Helianthus annuus Genome sequencing and assembly Release 2.</title>
        <authorList>
            <person name="Gouzy J."/>
            <person name="Langlade N."/>
            <person name="Munos S."/>
        </authorList>
    </citation>
    <scope>NUCLEOTIDE SEQUENCE</scope>
    <source>
        <tissue evidence="1">Leaves</tissue>
    </source>
</reference>
<reference evidence="1" key="1">
    <citation type="journal article" date="2017" name="Nature">
        <title>The sunflower genome provides insights into oil metabolism, flowering and Asterid evolution.</title>
        <authorList>
            <person name="Badouin H."/>
            <person name="Gouzy J."/>
            <person name="Grassa C.J."/>
            <person name="Murat F."/>
            <person name="Staton S.E."/>
            <person name="Cottret L."/>
            <person name="Lelandais-Briere C."/>
            <person name="Owens G.L."/>
            <person name="Carrere S."/>
            <person name="Mayjonade B."/>
            <person name="Legrand L."/>
            <person name="Gill N."/>
            <person name="Kane N.C."/>
            <person name="Bowers J.E."/>
            <person name="Hubner S."/>
            <person name="Bellec A."/>
            <person name="Berard A."/>
            <person name="Berges H."/>
            <person name="Blanchet N."/>
            <person name="Boniface M.C."/>
            <person name="Brunel D."/>
            <person name="Catrice O."/>
            <person name="Chaidir N."/>
            <person name="Claudel C."/>
            <person name="Donnadieu C."/>
            <person name="Faraut T."/>
            <person name="Fievet G."/>
            <person name="Helmstetter N."/>
            <person name="King M."/>
            <person name="Knapp S.J."/>
            <person name="Lai Z."/>
            <person name="Le Paslier M.C."/>
            <person name="Lippi Y."/>
            <person name="Lorenzon L."/>
            <person name="Mandel J.R."/>
            <person name="Marage G."/>
            <person name="Marchand G."/>
            <person name="Marquand E."/>
            <person name="Bret-Mestries E."/>
            <person name="Morien E."/>
            <person name="Nambeesan S."/>
            <person name="Nguyen T."/>
            <person name="Pegot-Espagnet P."/>
            <person name="Pouilly N."/>
            <person name="Raftis F."/>
            <person name="Sallet E."/>
            <person name="Schiex T."/>
            <person name="Thomas J."/>
            <person name="Vandecasteele C."/>
            <person name="Vares D."/>
            <person name="Vear F."/>
            <person name="Vautrin S."/>
            <person name="Crespi M."/>
            <person name="Mangin B."/>
            <person name="Burke J.M."/>
            <person name="Salse J."/>
            <person name="Munos S."/>
            <person name="Vincourt P."/>
            <person name="Rieseberg L.H."/>
            <person name="Langlade N.B."/>
        </authorList>
    </citation>
    <scope>NUCLEOTIDE SEQUENCE</scope>
    <source>
        <tissue evidence="1">Leaves</tissue>
    </source>
</reference>
<sequence length="43" mass="4899">MGFLGFLIWKIIVDREGISDWTQDMSGLLYGGGLFLEWDCSID</sequence>
<keyword evidence="2" id="KW-1185">Reference proteome</keyword>
<dbReference type="Proteomes" id="UP000215914">
    <property type="component" value="Unassembled WGS sequence"/>
</dbReference>
<dbReference type="AlphaFoldDB" id="A0A9K3HCF2"/>
<organism evidence="1 2">
    <name type="scientific">Helianthus annuus</name>
    <name type="common">Common sunflower</name>
    <dbReference type="NCBI Taxonomy" id="4232"/>
    <lineage>
        <taxon>Eukaryota</taxon>
        <taxon>Viridiplantae</taxon>
        <taxon>Streptophyta</taxon>
        <taxon>Embryophyta</taxon>
        <taxon>Tracheophyta</taxon>
        <taxon>Spermatophyta</taxon>
        <taxon>Magnoliopsida</taxon>
        <taxon>eudicotyledons</taxon>
        <taxon>Gunneridae</taxon>
        <taxon>Pentapetalae</taxon>
        <taxon>asterids</taxon>
        <taxon>campanulids</taxon>
        <taxon>Asterales</taxon>
        <taxon>Asteraceae</taxon>
        <taxon>Asteroideae</taxon>
        <taxon>Heliantheae alliance</taxon>
        <taxon>Heliantheae</taxon>
        <taxon>Helianthus</taxon>
    </lineage>
</organism>
<protein>
    <submittedName>
        <fullName evidence="1">Uncharacterized protein</fullName>
    </submittedName>
</protein>
<gene>
    <name evidence="1" type="ORF">HanXRQr2_Chr13g0594251</name>
</gene>
<comment type="caution">
    <text evidence="1">The sequence shown here is derived from an EMBL/GenBank/DDBJ whole genome shotgun (WGS) entry which is preliminary data.</text>
</comment>
<evidence type="ECO:0000313" key="1">
    <source>
        <dbReference type="EMBL" id="KAF5773921.1"/>
    </source>
</evidence>
<accession>A0A9K3HCF2</accession>
<evidence type="ECO:0000313" key="2">
    <source>
        <dbReference type="Proteomes" id="UP000215914"/>
    </source>
</evidence>
<dbReference type="EMBL" id="MNCJ02000328">
    <property type="protein sequence ID" value="KAF5773921.1"/>
    <property type="molecule type" value="Genomic_DNA"/>
</dbReference>
<proteinExistence type="predicted"/>
<dbReference type="Gramene" id="mRNA:HanXRQr2_Chr13g0594251">
    <property type="protein sequence ID" value="mRNA:HanXRQr2_Chr13g0594251"/>
    <property type="gene ID" value="HanXRQr2_Chr13g0594251"/>
</dbReference>
<name>A0A9K3HCF2_HELAN</name>